<evidence type="ECO:0000259" key="4">
    <source>
        <dbReference type="PROSITE" id="PS50887"/>
    </source>
</evidence>
<dbReference type="GO" id="GO:1902201">
    <property type="term" value="P:negative regulation of bacterial-type flagellum-dependent cell motility"/>
    <property type="evidence" value="ECO:0007669"/>
    <property type="project" value="TreeGrafter"/>
</dbReference>
<dbReference type="FunFam" id="3.30.70.270:FF:000001">
    <property type="entry name" value="Diguanylate cyclase domain protein"/>
    <property type="match status" value="1"/>
</dbReference>
<dbReference type="InterPro" id="IPR029787">
    <property type="entry name" value="Nucleotide_cyclase"/>
</dbReference>
<protein>
    <recommendedName>
        <fullName evidence="1">diguanylate cyclase</fullName>
        <ecNumber evidence="1">2.7.7.65</ecNumber>
    </recommendedName>
</protein>
<dbReference type="CDD" id="cd01949">
    <property type="entry name" value="GGDEF"/>
    <property type="match status" value="1"/>
</dbReference>
<keyword evidence="3" id="KW-0175">Coiled coil</keyword>
<dbReference type="RefSeq" id="WP_092374795.1">
    <property type="nucleotide sequence ID" value="NZ_FORX01000008.1"/>
</dbReference>
<dbReference type="SUPFAM" id="SSF55073">
    <property type="entry name" value="Nucleotide cyclase"/>
    <property type="match status" value="1"/>
</dbReference>
<dbReference type="OrthoDB" id="9812260at2"/>
<dbReference type="GO" id="GO:0043709">
    <property type="term" value="P:cell adhesion involved in single-species biofilm formation"/>
    <property type="evidence" value="ECO:0007669"/>
    <property type="project" value="TreeGrafter"/>
</dbReference>
<dbReference type="AlphaFoldDB" id="A0A1I3UXC6"/>
<accession>A0A1I3UXC6</accession>
<gene>
    <name evidence="5" type="ORF">SAMN04488082_108128</name>
</gene>
<proteinExistence type="predicted"/>
<evidence type="ECO:0000256" key="1">
    <source>
        <dbReference type="ARBA" id="ARBA00012528"/>
    </source>
</evidence>
<evidence type="ECO:0000313" key="6">
    <source>
        <dbReference type="Proteomes" id="UP000198635"/>
    </source>
</evidence>
<dbReference type="Proteomes" id="UP000198635">
    <property type="component" value="Unassembled WGS sequence"/>
</dbReference>
<dbReference type="SMART" id="SM00267">
    <property type="entry name" value="GGDEF"/>
    <property type="match status" value="1"/>
</dbReference>
<dbReference type="Gene3D" id="3.30.70.270">
    <property type="match status" value="1"/>
</dbReference>
<dbReference type="NCBIfam" id="TIGR00254">
    <property type="entry name" value="GGDEF"/>
    <property type="match status" value="1"/>
</dbReference>
<dbReference type="GO" id="GO:0005886">
    <property type="term" value="C:plasma membrane"/>
    <property type="evidence" value="ECO:0007669"/>
    <property type="project" value="TreeGrafter"/>
</dbReference>
<name>A0A1I3UXC6_9BACT</name>
<comment type="catalytic activity">
    <reaction evidence="2">
        <text>2 GTP = 3',3'-c-di-GMP + 2 diphosphate</text>
        <dbReference type="Rhea" id="RHEA:24898"/>
        <dbReference type="ChEBI" id="CHEBI:33019"/>
        <dbReference type="ChEBI" id="CHEBI:37565"/>
        <dbReference type="ChEBI" id="CHEBI:58805"/>
        <dbReference type="EC" id="2.7.7.65"/>
    </reaction>
</comment>
<dbReference type="InterPro" id="IPR050469">
    <property type="entry name" value="Diguanylate_Cyclase"/>
</dbReference>
<dbReference type="InterPro" id="IPR043128">
    <property type="entry name" value="Rev_trsase/Diguanyl_cyclase"/>
</dbReference>
<dbReference type="GO" id="GO:0052621">
    <property type="term" value="F:diguanylate cyclase activity"/>
    <property type="evidence" value="ECO:0007669"/>
    <property type="project" value="UniProtKB-EC"/>
</dbReference>
<dbReference type="PANTHER" id="PTHR45138">
    <property type="entry name" value="REGULATORY COMPONENTS OF SENSORY TRANSDUCTION SYSTEM"/>
    <property type="match status" value="1"/>
</dbReference>
<feature type="coiled-coil region" evidence="3">
    <location>
        <begin position="129"/>
        <end position="156"/>
    </location>
</feature>
<dbReference type="PROSITE" id="PS50887">
    <property type="entry name" value="GGDEF"/>
    <property type="match status" value="1"/>
</dbReference>
<dbReference type="EC" id="2.7.7.65" evidence="1"/>
<evidence type="ECO:0000256" key="2">
    <source>
        <dbReference type="ARBA" id="ARBA00034247"/>
    </source>
</evidence>
<dbReference type="PANTHER" id="PTHR45138:SF9">
    <property type="entry name" value="DIGUANYLATE CYCLASE DGCM-RELATED"/>
    <property type="match status" value="1"/>
</dbReference>
<sequence length="311" mass="34569">MNLDYHDSWGNALTIFLEHAENVIMARADLDRRIVGCNLALMRLLRKSDRPLGMKLEEIFRYPDGTEAVFASPQSGTSPLPQILKLRGGEDLYKVISRLEGEEWTVLAERIGGGDGMVMQAMSSLTNDLVNIGRDLARRNRELAEARERLEKISRTDFLTGLANRGYFMERFQEAVFAADQQGEPLSLLMADLDHFKKVNDTFGHNAGDEVLKACAATLLRICRSEDLAARSGGEEFLIFLPNTTAEDAQRVALRICAVMREADVLGSGSPVTVSIGVAGHIRGESPDDFLKRVDQALYRAKEKGRNRISL</sequence>
<evidence type="ECO:0000256" key="3">
    <source>
        <dbReference type="SAM" id="Coils"/>
    </source>
</evidence>
<reference evidence="6" key="1">
    <citation type="submission" date="2016-10" db="EMBL/GenBank/DDBJ databases">
        <authorList>
            <person name="Varghese N."/>
            <person name="Submissions S."/>
        </authorList>
    </citation>
    <scope>NUCLEOTIDE SEQUENCE [LARGE SCALE GENOMIC DNA]</scope>
    <source>
        <strain evidence="6">DSM 5918</strain>
    </source>
</reference>
<feature type="domain" description="GGDEF" evidence="4">
    <location>
        <begin position="184"/>
        <end position="311"/>
    </location>
</feature>
<dbReference type="STRING" id="52560.SAMN04488082_108128"/>
<keyword evidence="6" id="KW-1185">Reference proteome</keyword>
<dbReference type="InterPro" id="IPR000160">
    <property type="entry name" value="GGDEF_dom"/>
</dbReference>
<dbReference type="EMBL" id="FORX01000008">
    <property type="protein sequence ID" value="SFJ86557.1"/>
    <property type="molecule type" value="Genomic_DNA"/>
</dbReference>
<organism evidence="5 6">
    <name type="scientific">Desulfomicrobium apsheronum</name>
    <dbReference type="NCBI Taxonomy" id="52560"/>
    <lineage>
        <taxon>Bacteria</taxon>
        <taxon>Pseudomonadati</taxon>
        <taxon>Thermodesulfobacteriota</taxon>
        <taxon>Desulfovibrionia</taxon>
        <taxon>Desulfovibrionales</taxon>
        <taxon>Desulfomicrobiaceae</taxon>
        <taxon>Desulfomicrobium</taxon>
    </lineage>
</organism>
<dbReference type="Pfam" id="PF00990">
    <property type="entry name" value="GGDEF"/>
    <property type="match status" value="1"/>
</dbReference>
<evidence type="ECO:0000313" key="5">
    <source>
        <dbReference type="EMBL" id="SFJ86557.1"/>
    </source>
</evidence>